<dbReference type="InterPro" id="IPR001155">
    <property type="entry name" value="OxRdtase_FMN_N"/>
</dbReference>
<keyword evidence="3" id="KW-1185">Reference proteome</keyword>
<dbReference type="InterPro" id="IPR045247">
    <property type="entry name" value="Oye-like"/>
</dbReference>
<feature type="domain" description="NADH:flavin oxidoreductase/NADH oxidase N-terminal" evidence="1">
    <location>
        <begin position="39"/>
        <end position="106"/>
    </location>
</feature>
<accession>A0AAD7FRE0</accession>
<dbReference type="PANTHER" id="PTHR22893">
    <property type="entry name" value="NADH OXIDOREDUCTASE-RELATED"/>
    <property type="match status" value="1"/>
</dbReference>
<dbReference type="Proteomes" id="UP001221142">
    <property type="component" value="Unassembled WGS sequence"/>
</dbReference>
<organism evidence="2 3">
    <name type="scientific">Roridomyces roridus</name>
    <dbReference type="NCBI Taxonomy" id="1738132"/>
    <lineage>
        <taxon>Eukaryota</taxon>
        <taxon>Fungi</taxon>
        <taxon>Dikarya</taxon>
        <taxon>Basidiomycota</taxon>
        <taxon>Agaricomycotina</taxon>
        <taxon>Agaricomycetes</taxon>
        <taxon>Agaricomycetidae</taxon>
        <taxon>Agaricales</taxon>
        <taxon>Marasmiineae</taxon>
        <taxon>Mycenaceae</taxon>
        <taxon>Roridomyces</taxon>
    </lineage>
</organism>
<evidence type="ECO:0000259" key="1">
    <source>
        <dbReference type="Pfam" id="PF00724"/>
    </source>
</evidence>
<dbReference type="GO" id="GO:0003959">
    <property type="term" value="F:NADPH dehydrogenase activity"/>
    <property type="evidence" value="ECO:0007669"/>
    <property type="project" value="TreeGrafter"/>
</dbReference>
<name>A0AAD7FRE0_9AGAR</name>
<evidence type="ECO:0000313" key="2">
    <source>
        <dbReference type="EMBL" id="KAJ7633157.1"/>
    </source>
</evidence>
<proteinExistence type="predicted"/>
<dbReference type="PANTHER" id="PTHR22893:SF91">
    <property type="entry name" value="NADPH DEHYDROGENASE 2-RELATED"/>
    <property type="match status" value="1"/>
</dbReference>
<dbReference type="AlphaFoldDB" id="A0AAD7FRE0"/>
<comment type="caution">
    <text evidence="2">The sequence shown here is derived from an EMBL/GenBank/DDBJ whole genome shotgun (WGS) entry which is preliminary data.</text>
</comment>
<dbReference type="SUPFAM" id="SSF51395">
    <property type="entry name" value="FMN-linked oxidoreductases"/>
    <property type="match status" value="1"/>
</dbReference>
<evidence type="ECO:0000313" key="3">
    <source>
        <dbReference type="Proteomes" id="UP001221142"/>
    </source>
</evidence>
<dbReference type="EMBL" id="JARKIF010000008">
    <property type="protein sequence ID" value="KAJ7633157.1"/>
    <property type="molecule type" value="Genomic_DNA"/>
</dbReference>
<reference evidence="2" key="1">
    <citation type="submission" date="2023-03" db="EMBL/GenBank/DDBJ databases">
        <title>Massive genome expansion in bonnet fungi (Mycena s.s.) driven by repeated elements and novel gene families across ecological guilds.</title>
        <authorList>
            <consortium name="Lawrence Berkeley National Laboratory"/>
            <person name="Harder C.B."/>
            <person name="Miyauchi S."/>
            <person name="Viragh M."/>
            <person name="Kuo A."/>
            <person name="Thoen E."/>
            <person name="Andreopoulos B."/>
            <person name="Lu D."/>
            <person name="Skrede I."/>
            <person name="Drula E."/>
            <person name="Henrissat B."/>
            <person name="Morin E."/>
            <person name="Kohler A."/>
            <person name="Barry K."/>
            <person name="LaButti K."/>
            <person name="Morin E."/>
            <person name="Salamov A."/>
            <person name="Lipzen A."/>
            <person name="Mereny Z."/>
            <person name="Hegedus B."/>
            <person name="Baldrian P."/>
            <person name="Stursova M."/>
            <person name="Weitz H."/>
            <person name="Taylor A."/>
            <person name="Grigoriev I.V."/>
            <person name="Nagy L.G."/>
            <person name="Martin F."/>
            <person name="Kauserud H."/>
        </authorList>
    </citation>
    <scope>NUCLEOTIDE SEQUENCE</scope>
    <source>
        <strain evidence="2">9284</strain>
    </source>
</reference>
<protein>
    <recommendedName>
        <fullName evidence="1">NADH:flavin oxidoreductase/NADH oxidase N-terminal domain-containing protein</fullName>
    </recommendedName>
</protein>
<dbReference type="InterPro" id="IPR013785">
    <property type="entry name" value="Aldolase_TIM"/>
</dbReference>
<sequence>MPWIWSHDQTKARKEVTDSVHVKGSSIFLQILALGRSAPRALTVVEISLYIKLYVQAAKNAIEAGFDGVEKHGARGCLVDHFLQEVSNDRTDEYGGSIENRARFLLSGPEGRVPSNRGGASRHSALVLGVRMGMADPVPTFSYVISEIRRLHPKPAYLHLIKPKIDADPTAETAAANVA</sequence>
<dbReference type="Pfam" id="PF00724">
    <property type="entry name" value="Oxidored_FMN"/>
    <property type="match status" value="1"/>
</dbReference>
<gene>
    <name evidence="2" type="ORF">FB45DRAFT_1058128</name>
</gene>
<dbReference type="Gene3D" id="3.20.20.70">
    <property type="entry name" value="Aldolase class I"/>
    <property type="match status" value="1"/>
</dbReference>
<dbReference type="GO" id="GO:0010181">
    <property type="term" value="F:FMN binding"/>
    <property type="evidence" value="ECO:0007669"/>
    <property type="project" value="InterPro"/>
</dbReference>